<accession>A0A6I3L5X3</accession>
<reference evidence="4 5" key="1">
    <citation type="submission" date="2019-11" db="EMBL/GenBank/DDBJ databases">
        <title>Nocardia sp. nov. CT2-14 isolated from soil.</title>
        <authorList>
            <person name="Kanchanasin P."/>
            <person name="Tanasupawat S."/>
            <person name="Yuki M."/>
            <person name="Kudo T."/>
        </authorList>
    </citation>
    <scope>NUCLEOTIDE SEQUENCE [LARGE SCALE GENOMIC DNA]</scope>
    <source>
        <strain evidence="4 5">CT2-14</strain>
    </source>
</reference>
<evidence type="ECO:0000313" key="5">
    <source>
        <dbReference type="Proteomes" id="UP000432464"/>
    </source>
</evidence>
<protein>
    <recommendedName>
        <fullName evidence="6">Lipoprotein</fullName>
    </recommendedName>
</protein>
<dbReference type="PROSITE" id="PS51257">
    <property type="entry name" value="PROKAR_LIPOPROTEIN"/>
    <property type="match status" value="1"/>
</dbReference>
<dbReference type="InterPro" id="IPR056463">
    <property type="entry name" value="DUF7373_C"/>
</dbReference>
<evidence type="ECO:0000313" key="4">
    <source>
        <dbReference type="EMBL" id="MTE17287.1"/>
    </source>
</evidence>
<evidence type="ECO:0000256" key="1">
    <source>
        <dbReference type="SAM" id="SignalP"/>
    </source>
</evidence>
<evidence type="ECO:0000259" key="2">
    <source>
        <dbReference type="Pfam" id="PF24088"/>
    </source>
</evidence>
<dbReference type="EMBL" id="WMBB01000022">
    <property type="protein sequence ID" value="MTE17287.1"/>
    <property type="molecule type" value="Genomic_DNA"/>
</dbReference>
<evidence type="ECO:0000259" key="3">
    <source>
        <dbReference type="Pfam" id="PF24092"/>
    </source>
</evidence>
<feature type="chain" id="PRO_5038949057" description="Lipoprotein" evidence="1">
    <location>
        <begin position="21"/>
        <end position="394"/>
    </location>
</feature>
<proteinExistence type="predicted"/>
<sequence length="394" mass="42016">MGRPARVVTAITCLALTALLAGCGKSGIAIPGELDVRTLDTGSYPVNRYTYDRNNGGKGDTLEGIRMAAAVAPAVKIDSKLNIGRGGVVLSTVDDVVNVSHLSTAVKSVLTNRGFMAGFAASGSDREDIGDNPDPNGTTITTRVLRFPSADSAKLAARELEDADFNVALNVNQKLTLPDYPDAYAHWRPGVPNIGVTMARKDFVISLFVLRPSADQKDLLSWAKKTLDAEAPTLDAFSATPNDQVSQLPVDPDRLLARTLVADRDKKTVDPDNFAVFPANWLILPADDMGYWTKLVADAGADEMSVADGNFVIRVRDAKAGADFVTGMTGNLHETATSAPNKVPDATCVHRNSDKSPSRCYVRYKQYVGVVNGTSDSDAQKKAAAQYALLANSL</sequence>
<comment type="caution">
    <text evidence="4">The sequence shown here is derived from an EMBL/GenBank/DDBJ whole genome shotgun (WGS) entry which is preliminary data.</text>
</comment>
<feature type="domain" description="DUF7373" evidence="2">
    <location>
        <begin position="52"/>
        <end position="250"/>
    </location>
</feature>
<organism evidence="4 5">
    <name type="scientific">Nocardia aurantiaca</name>
    <dbReference type="NCBI Taxonomy" id="2675850"/>
    <lineage>
        <taxon>Bacteria</taxon>
        <taxon>Bacillati</taxon>
        <taxon>Actinomycetota</taxon>
        <taxon>Actinomycetes</taxon>
        <taxon>Mycobacteriales</taxon>
        <taxon>Nocardiaceae</taxon>
        <taxon>Nocardia</taxon>
    </lineage>
</organism>
<dbReference type="Pfam" id="PF24092">
    <property type="entry name" value="DUF7373_C"/>
    <property type="match status" value="1"/>
</dbReference>
<name>A0A6I3L5X3_9NOCA</name>
<feature type="domain" description="DUF7373" evidence="3">
    <location>
        <begin position="255"/>
        <end position="393"/>
    </location>
</feature>
<feature type="signal peptide" evidence="1">
    <location>
        <begin position="1"/>
        <end position="20"/>
    </location>
</feature>
<keyword evidence="5" id="KW-1185">Reference proteome</keyword>
<dbReference type="InterPro" id="IPR055797">
    <property type="entry name" value="DUF7373"/>
</dbReference>
<gene>
    <name evidence="4" type="ORF">GLP40_31695</name>
</gene>
<dbReference type="RefSeq" id="WP_154791709.1">
    <property type="nucleotide sequence ID" value="NZ_WMBB01000022.1"/>
</dbReference>
<dbReference type="Pfam" id="PF24088">
    <property type="entry name" value="DUF7373"/>
    <property type="match status" value="1"/>
</dbReference>
<dbReference type="Proteomes" id="UP000432464">
    <property type="component" value="Unassembled WGS sequence"/>
</dbReference>
<evidence type="ECO:0008006" key="6">
    <source>
        <dbReference type="Google" id="ProtNLM"/>
    </source>
</evidence>
<dbReference type="AlphaFoldDB" id="A0A6I3L5X3"/>
<keyword evidence="1" id="KW-0732">Signal</keyword>